<dbReference type="Proteomes" id="UP001314635">
    <property type="component" value="Unassembled WGS sequence"/>
</dbReference>
<feature type="modified residue" description="4-aspartylphosphate" evidence="2">
    <location>
        <position position="52"/>
    </location>
</feature>
<dbReference type="PROSITE" id="PS50110">
    <property type="entry name" value="RESPONSE_REGULATORY"/>
    <property type="match status" value="1"/>
</dbReference>
<dbReference type="Pfam" id="PF00072">
    <property type="entry name" value="Response_reg"/>
    <property type="match status" value="1"/>
</dbReference>
<keyword evidence="1 2" id="KW-0597">Phosphoprotein</keyword>
<dbReference type="InterPro" id="IPR011006">
    <property type="entry name" value="CheY-like_superfamily"/>
</dbReference>
<dbReference type="EMBL" id="JAFCLK010000008">
    <property type="protein sequence ID" value="MBR1136063.1"/>
    <property type="molecule type" value="Genomic_DNA"/>
</dbReference>
<name>A0ABS5G423_9BRAD</name>
<evidence type="ECO:0000313" key="5">
    <source>
        <dbReference type="Proteomes" id="UP001314635"/>
    </source>
</evidence>
<keyword evidence="5" id="KW-1185">Reference proteome</keyword>
<reference evidence="5" key="1">
    <citation type="journal article" date="2021" name="ISME J.">
        <title>Evolutionary origin and ecological implication of a unique nif island in free-living Bradyrhizobium lineages.</title>
        <authorList>
            <person name="Tao J."/>
        </authorList>
    </citation>
    <scope>NUCLEOTIDE SEQUENCE [LARGE SCALE GENOMIC DNA]</scope>
    <source>
        <strain evidence="5">SZCCT0094</strain>
    </source>
</reference>
<evidence type="ECO:0000313" key="4">
    <source>
        <dbReference type="EMBL" id="MBR1136063.1"/>
    </source>
</evidence>
<dbReference type="PANTHER" id="PTHR44591:SF23">
    <property type="entry name" value="CHEY SUBFAMILY"/>
    <property type="match status" value="1"/>
</dbReference>
<dbReference type="Gene3D" id="3.40.50.2300">
    <property type="match status" value="1"/>
</dbReference>
<protein>
    <submittedName>
        <fullName evidence="4">Response regulator</fullName>
    </submittedName>
</protein>
<dbReference type="SUPFAM" id="SSF52172">
    <property type="entry name" value="CheY-like"/>
    <property type="match status" value="1"/>
</dbReference>
<sequence length="155" mass="16803">MPTVLIIDDDSATRAALETLLKKKKFCVFLAPDGPTGIRLIGSVSFDAVVIDMFMPGMDGIATIRELIKIDPTVPFIAISGYAFTDKKQGAPDFLGMAIKLGATAALQKPFDLLDLLEAVDRAIEVRQRLLADARGNLAPHRHLSGEPHDEHPGR</sequence>
<evidence type="ECO:0000259" key="3">
    <source>
        <dbReference type="PROSITE" id="PS50110"/>
    </source>
</evidence>
<dbReference type="PANTHER" id="PTHR44591">
    <property type="entry name" value="STRESS RESPONSE REGULATOR PROTEIN 1"/>
    <property type="match status" value="1"/>
</dbReference>
<gene>
    <name evidence="4" type="ORF">JQ619_09820</name>
</gene>
<dbReference type="InterPro" id="IPR050595">
    <property type="entry name" value="Bact_response_regulator"/>
</dbReference>
<accession>A0ABS5G423</accession>
<evidence type="ECO:0000256" key="2">
    <source>
        <dbReference type="PROSITE-ProRule" id="PRU00169"/>
    </source>
</evidence>
<comment type="caution">
    <text evidence="4">The sequence shown here is derived from an EMBL/GenBank/DDBJ whole genome shotgun (WGS) entry which is preliminary data.</text>
</comment>
<organism evidence="4 5">
    <name type="scientific">Bradyrhizobium denitrificans</name>
    <dbReference type="NCBI Taxonomy" id="2734912"/>
    <lineage>
        <taxon>Bacteria</taxon>
        <taxon>Pseudomonadati</taxon>
        <taxon>Pseudomonadota</taxon>
        <taxon>Alphaproteobacteria</taxon>
        <taxon>Hyphomicrobiales</taxon>
        <taxon>Nitrobacteraceae</taxon>
        <taxon>Bradyrhizobium</taxon>
    </lineage>
</organism>
<dbReference type="SMART" id="SM00448">
    <property type="entry name" value="REC"/>
    <property type="match status" value="1"/>
</dbReference>
<proteinExistence type="predicted"/>
<feature type="domain" description="Response regulatory" evidence="3">
    <location>
        <begin position="3"/>
        <end position="124"/>
    </location>
</feature>
<dbReference type="InterPro" id="IPR001789">
    <property type="entry name" value="Sig_transdc_resp-reg_receiver"/>
</dbReference>
<evidence type="ECO:0000256" key="1">
    <source>
        <dbReference type="ARBA" id="ARBA00022553"/>
    </source>
</evidence>